<dbReference type="SUPFAM" id="SSF52172">
    <property type="entry name" value="CheY-like"/>
    <property type="match status" value="1"/>
</dbReference>
<keyword evidence="2" id="KW-1185">Reference proteome</keyword>
<evidence type="ECO:0008006" key="3">
    <source>
        <dbReference type="Google" id="ProtNLM"/>
    </source>
</evidence>
<sequence length="66" mass="7777">MINLLLVDDDQDDIYFFKQAVKKVALPINLSTYRDGKEICDYLAVNKDCENSIVLLDLNMLRHWWS</sequence>
<dbReference type="EMBL" id="JAQOMS010000002">
    <property type="protein sequence ID" value="MDC2887525.1"/>
    <property type="molecule type" value="Genomic_DNA"/>
</dbReference>
<name>A0ABT5FAC9_9GAMM</name>
<protein>
    <recommendedName>
        <fullName evidence="3">Response regulatory domain-containing protein</fullName>
    </recommendedName>
</protein>
<dbReference type="InterPro" id="IPR011006">
    <property type="entry name" value="CheY-like_superfamily"/>
</dbReference>
<comment type="caution">
    <text evidence="1">The sequence shown here is derived from an EMBL/GenBank/DDBJ whole genome shotgun (WGS) entry which is preliminary data.</text>
</comment>
<dbReference type="Proteomes" id="UP001528411">
    <property type="component" value="Unassembled WGS sequence"/>
</dbReference>
<accession>A0ABT5FAC9</accession>
<reference evidence="1 2" key="1">
    <citation type="submission" date="2023-01" db="EMBL/GenBank/DDBJ databases">
        <title>Psychrosphaera sp. nov., isolated from marine algae.</title>
        <authorList>
            <person name="Bayburt H."/>
            <person name="Choi B.J."/>
            <person name="Kim J.M."/>
            <person name="Choi D.G."/>
            <person name="Jeon C.O."/>
        </authorList>
    </citation>
    <scope>NUCLEOTIDE SEQUENCE [LARGE SCALE GENOMIC DNA]</scope>
    <source>
        <strain evidence="1 2">G1-22</strain>
    </source>
</reference>
<organism evidence="1 2">
    <name type="scientific">Psychrosphaera algicola</name>
    <dbReference type="NCBI Taxonomy" id="3023714"/>
    <lineage>
        <taxon>Bacteria</taxon>
        <taxon>Pseudomonadati</taxon>
        <taxon>Pseudomonadota</taxon>
        <taxon>Gammaproteobacteria</taxon>
        <taxon>Alteromonadales</taxon>
        <taxon>Pseudoalteromonadaceae</taxon>
        <taxon>Psychrosphaera</taxon>
    </lineage>
</organism>
<evidence type="ECO:0000313" key="1">
    <source>
        <dbReference type="EMBL" id="MDC2887525.1"/>
    </source>
</evidence>
<dbReference type="RefSeq" id="WP_272179360.1">
    <property type="nucleotide sequence ID" value="NZ_JAQOMS010000002.1"/>
</dbReference>
<evidence type="ECO:0000313" key="2">
    <source>
        <dbReference type="Proteomes" id="UP001528411"/>
    </source>
</evidence>
<proteinExistence type="predicted"/>
<dbReference type="Gene3D" id="3.40.50.2300">
    <property type="match status" value="1"/>
</dbReference>
<gene>
    <name evidence="1" type="ORF">PN838_00075</name>
</gene>